<dbReference type="SUPFAM" id="SSF75005">
    <property type="entry name" value="Arabinanase/levansucrase/invertase"/>
    <property type="match status" value="2"/>
</dbReference>
<evidence type="ECO:0000256" key="2">
    <source>
        <dbReference type="ARBA" id="ARBA00022679"/>
    </source>
</evidence>
<dbReference type="AlphaFoldDB" id="A0A2M8L7Q0"/>
<evidence type="ECO:0000313" key="5">
    <source>
        <dbReference type="Proteomes" id="UP000231579"/>
    </source>
</evidence>
<reference evidence="5" key="1">
    <citation type="submission" date="2017-09" db="EMBL/GenBank/DDBJ databases">
        <title>Depth-based differentiation of microbial function through sediment-hosted aquifers and enrichment of novel symbionts in the deep terrestrial subsurface.</title>
        <authorList>
            <person name="Probst A.J."/>
            <person name="Ladd B."/>
            <person name="Jarett J.K."/>
            <person name="Geller-Mcgrath D.E."/>
            <person name="Sieber C.M.K."/>
            <person name="Emerson J.B."/>
            <person name="Anantharaman K."/>
            <person name="Thomas B.C."/>
            <person name="Malmstrom R."/>
            <person name="Stieglmeier M."/>
            <person name="Klingl A."/>
            <person name="Woyke T."/>
            <person name="Ryan C.M."/>
            <person name="Banfield J.F."/>
        </authorList>
    </citation>
    <scope>NUCLEOTIDE SEQUENCE [LARGE SCALE GENOMIC DNA]</scope>
</reference>
<dbReference type="Pfam" id="PF04041">
    <property type="entry name" value="Glyco_hydro_130"/>
    <property type="match status" value="2"/>
</dbReference>
<evidence type="ECO:0000313" key="4">
    <source>
        <dbReference type="EMBL" id="PJE70263.1"/>
    </source>
</evidence>
<protein>
    <recommendedName>
        <fullName evidence="6">Glycosidase</fullName>
    </recommendedName>
</protein>
<dbReference type="InterPro" id="IPR007184">
    <property type="entry name" value="Mannoside_phosphorylase"/>
</dbReference>
<keyword evidence="2" id="KW-0808">Transferase</keyword>
<sequence>MLTVRRLSQNPLLTPDERVHWQALAAFNGCPVQSGGITHLVFRATASPQVYFTKQMALSQIGHAASRDGLNFKDAHLLITPEYHWEQYGCEDPRITKLGNKFYIFYTALADYPHTANGIKIGVAITKDCRHLLAKHQVTRFNSKAMALFPQKINGRMMALLTVNTDQPPAKIALAAFNKEANIWSENYWRDWLDRLNDHVLPLSRSNQDQVELGAPPIKTAAGWLVIYSYIRNYTTGNPIFGIEAVLLDLDDPSQIIGRTQEPLMVPEQEYELYGRVPNVIFPSGALVVKNKLRIFYGAADTTCCAAEVDLEPLVDLLKYSQLTQISFNQAEKVRLEKYAGNPIIAPDPKHPWENKYTFNPAAIWVDGRVHLLYRAMGDDETSVLGYATSQNGQKIDTRLGKPAYQPRADFEKKAKPGYSGCEDPRLTLLGNQIFMCYTAFDGVNPTRAVLTAIKKTDFLAQKWRWAKPVTISCPKRSDKNACLLPAKIHHHYALFHRIGGCIWIDYVNDLIFTDDDWVGGQMIAWPQPGHWDSEKVGIAAPPLATKDGWLLIYHGLSAQDNRYRLGALLLNREEPDQVIGKLPYPILEPTEKYERQGLRPGTVFACGAVIIKEKLFVYYGAADQYTAVASIALEPLLVALHTHHL</sequence>
<evidence type="ECO:0008006" key="6">
    <source>
        <dbReference type="Google" id="ProtNLM"/>
    </source>
</evidence>
<organism evidence="4 5">
    <name type="scientific">Candidatus Shapirobacteria bacterium CG10_big_fil_rev_8_21_14_0_10_48_15</name>
    <dbReference type="NCBI Taxonomy" id="1974484"/>
    <lineage>
        <taxon>Bacteria</taxon>
        <taxon>Candidatus Shapironibacteriota</taxon>
    </lineage>
</organism>
<dbReference type="GO" id="GO:0016757">
    <property type="term" value="F:glycosyltransferase activity"/>
    <property type="evidence" value="ECO:0007669"/>
    <property type="project" value="UniProtKB-KW"/>
</dbReference>
<accession>A0A2M8L7Q0</accession>
<dbReference type="PANTHER" id="PTHR34106">
    <property type="entry name" value="GLYCOSIDASE"/>
    <property type="match status" value="1"/>
</dbReference>
<evidence type="ECO:0000256" key="1">
    <source>
        <dbReference type="ARBA" id="ARBA00022676"/>
    </source>
</evidence>
<dbReference type="CDD" id="cd18614">
    <property type="entry name" value="GH130"/>
    <property type="match status" value="1"/>
</dbReference>
<proteinExistence type="inferred from homology"/>
<comment type="similarity">
    <text evidence="3">Belongs to the glycosyl hydrolase 130 family.</text>
</comment>
<gene>
    <name evidence="4" type="ORF">COU97_00525</name>
</gene>
<comment type="caution">
    <text evidence="4">The sequence shown here is derived from an EMBL/GenBank/DDBJ whole genome shotgun (WGS) entry which is preliminary data.</text>
</comment>
<evidence type="ECO:0000256" key="3">
    <source>
        <dbReference type="ARBA" id="ARBA00024356"/>
    </source>
</evidence>
<dbReference type="Gene3D" id="2.115.10.20">
    <property type="entry name" value="Glycosyl hydrolase domain, family 43"/>
    <property type="match status" value="2"/>
</dbReference>
<dbReference type="EMBL" id="PFEM01000008">
    <property type="protein sequence ID" value="PJE70263.1"/>
    <property type="molecule type" value="Genomic_DNA"/>
</dbReference>
<dbReference type="CDD" id="cd18611">
    <property type="entry name" value="GH130"/>
    <property type="match status" value="1"/>
</dbReference>
<name>A0A2M8L7Q0_9BACT</name>
<keyword evidence="1" id="KW-0328">Glycosyltransferase</keyword>
<dbReference type="InterPro" id="IPR023296">
    <property type="entry name" value="Glyco_hydro_beta-prop_sf"/>
</dbReference>
<dbReference type="Proteomes" id="UP000231579">
    <property type="component" value="Unassembled WGS sequence"/>
</dbReference>
<dbReference type="PANTHER" id="PTHR34106:SF5">
    <property type="entry name" value="GLYCOSIDASE"/>
    <property type="match status" value="1"/>
</dbReference>